<feature type="transmembrane region" description="Helical" evidence="1">
    <location>
        <begin position="232"/>
        <end position="249"/>
    </location>
</feature>
<evidence type="ECO:0000259" key="2">
    <source>
        <dbReference type="Pfam" id="PF01757"/>
    </source>
</evidence>
<accession>A0A345RPZ7</accession>
<keyword evidence="1" id="KW-0472">Membrane</keyword>
<evidence type="ECO:0000313" key="3">
    <source>
        <dbReference type="EMBL" id="AXI61363.1"/>
    </source>
</evidence>
<feature type="transmembrane region" description="Helical" evidence="1">
    <location>
        <begin position="167"/>
        <end position="186"/>
    </location>
</feature>
<organism evidence="3 4">
    <name type="scientific">Pseudomonas kribbensis</name>
    <dbReference type="NCBI Taxonomy" id="1628086"/>
    <lineage>
        <taxon>Bacteria</taxon>
        <taxon>Pseudomonadati</taxon>
        <taxon>Pseudomonadota</taxon>
        <taxon>Gammaproteobacteria</taxon>
        <taxon>Pseudomonadales</taxon>
        <taxon>Pseudomonadaceae</taxon>
        <taxon>Pseudomonas</taxon>
    </lineage>
</organism>
<evidence type="ECO:0000313" key="4">
    <source>
        <dbReference type="Proteomes" id="UP000253720"/>
    </source>
</evidence>
<feature type="transmembrane region" description="Helical" evidence="1">
    <location>
        <begin position="269"/>
        <end position="286"/>
    </location>
</feature>
<keyword evidence="1" id="KW-0812">Transmembrane</keyword>
<feature type="domain" description="Acyltransferase 3" evidence="2">
    <location>
        <begin position="19"/>
        <end position="336"/>
    </location>
</feature>
<feature type="transmembrane region" description="Helical" evidence="1">
    <location>
        <begin position="85"/>
        <end position="101"/>
    </location>
</feature>
<dbReference type="GO" id="GO:0016020">
    <property type="term" value="C:membrane"/>
    <property type="evidence" value="ECO:0007669"/>
    <property type="project" value="TreeGrafter"/>
</dbReference>
<dbReference type="EMBL" id="CP029608">
    <property type="protein sequence ID" value="AXI61363.1"/>
    <property type="molecule type" value="Genomic_DNA"/>
</dbReference>
<dbReference type="AlphaFoldDB" id="A0A345RPZ7"/>
<keyword evidence="4" id="KW-1185">Reference proteome</keyword>
<sequence>MRSYTAEWWQYLSSNSKYQGLDLLRAIAIVMVLVWHNMPTVFRFGWAGVDLFFILSGFLVGKIIFSSVDSGYFSYGKYISSRLLRIYPLYMFSVFVYICELSSRGYSGSVAEYVRIFLAHSIFIQTIVYDIWGADLPFYQITWSLVVEMLFYMTAPFLIILLVRFRAVWVGVVAVFVSFMILRFYLSSGYSPDDTNWQFFLFIKPYYRYDELVFGVAVAYAVLKGVRAFKGLSLIVGLFVVLSAFFYIWNVPGADKYPSVGMLTRDGVIIPTVLAIGFSLVVYALYDKNISSAYVNVIARLAYPLYLLHMFVYHQYNGLAGYLFISLIVALAASYAIEYPFIRMYKEKREKSQPEANAATT</sequence>
<dbReference type="RefSeq" id="WP_114882615.1">
    <property type="nucleotide sequence ID" value="NZ_CP029608.1"/>
</dbReference>
<feature type="transmembrane region" description="Helical" evidence="1">
    <location>
        <begin position="44"/>
        <end position="65"/>
    </location>
</feature>
<proteinExistence type="predicted"/>
<feature type="transmembrane region" description="Helical" evidence="1">
    <location>
        <begin position="20"/>
        <end position="37"/>
    </location>
</feature>
<gene>
    <name evidence="3" type="ORF">DLD99_13060</name>
</gene>
<feature type="transmembrane region" description="Helical" evidence="1">
    <location>
        <begin position="293"/>
        <end position="313"/>
    </location>
</feature>
<reference evidence="3 4" key="1">
    <citation type="submission" date="2018-05" db="EMBL/GenBank/DDBJ databases">
        <title>Complete genome sequence of Pseudomonas kribbensis 46-2(T).</title>
        <authorList>
            <person name="Jeong H."/>
            <person name="Lee S.-G."/>
            <person name="Rha E."/>
            <person name="Kim H."/>
        </authorList>
    </citation>
    <scope>NUCLEOTIDE SEQUENCE [LARGE SCALE GENOMIC DNA]</scope>
    <source>
        <strain evidence="3 4">46-2</strain>
    </source>
</reference>
<name>A0A345RPZ7_9PSED</name>
<dbReference type="Pfam" id="PF01757">
    <property type="entry name" value="Acyl_transf_3"/>
    <property type="match status" value="1"/>
</dbReference>
<feature type="transmembrane region" description="Helical" evidence="1">
    <location>
        <begin position="138"/>
        <end position="160"/>
    </location>
</feature>
<keyword evidence="1" id="KW-1133">Transmembrane helix</keyword>
<dbReference type="PANTHER" id="PTHR23028">
    <property type="entry name" value="ACETYLTRANSFERASE"/>
    <property type="match status" value="1"/>
</dbReference>
<protein>
    <recommendedName>
        <fullName evidence="2">Acyltransferase 3 domain-containing protein</fullName>
    </recommendedName>
</protein>
<dbReference type="PANTHER" id="PTHR23028:SF53">
    <property type="entry name" value="ACYL_TRANSF_3 DOMAIN-CONTAINING PROTEIN"/>
    <property type="match status" value="1"/>
</dbReference>
<dbReference type="InterPro" id="IPR050879">
    <property type="entry name" value="Acyltransferase_3"/>
</dbReference>
<dbReference type="GO" id="GO:0000271">
    <property type="term" value="P:polysaccharide biosynthetic process"/>
    <property type="evidence" value="ECO:0007669"/>
    <property type="project" value="TreeGrafter"/>
</dbReference>
<dbReference type="GO" id="GO:0016747">
    <property type="term" value="F:acyltransferase activity, transferring groups other than amino-acyl groups"/>
    <property type="evidence" value="ECO:0007669"/>
    <property type="project" value="InterPro"/>
</dbReference>
<dbReference type="InterPro" id="IPR002656">
    <property type="entry name" value="Acyl_transf_3_dom"/>
</dbReference>
<feature type="transmembrane region" description="Helical" evidence="1">
    <location>
        <begin position="206"/>
        <end position="223"/>
    </location>
</feature>
<dbReference type="KEGG" id="pke:DLD99_13060"/>
<evidence type="ECO:0000256" key="1">
    <source>
        <dbReference type="SAM" id="Phobius"/>
    </source>
</evidence>
<dbReference type="Proteomes" id="UP000253720">
    <property type="component" value="Chromosome"/>
</dbReference>
<feature type="transmembrane region" description="Helical" evidence="1">
    <location>
        <begin position="319"/>
        <end position="342"/>
    </location>
</feature>